<evidence type="ECO:0000313" key="1">
    <source>
        <dbReference type="EMBL" id="QNM03118.1"/>
    </source>
</evidence>
<gene>
    <name evidence="1" type="ORF">H9Q77_02900</name>
</gene>
<dbReference type="Proteomes" id="UP000515981">
    <property type="component" value="Chromosome"/>
</dbReference>
<dbReference type="RefSeq" id="WP_249326489.1">
    <property type="nucleotide sequence ID" value="NZ_CP060633.1"/>
</dbReference>
<protein>
    <submittedName>
        <fullName evidence="1">Uncharacterized protein</fullName>
    </submittedName>
</protein>
<dbReference type="AlphaFoldDB" id="A0A7G9FX36"/>
<keyword evidence="2" id="KW-1185">Reference proteome</keyword>
<proteinExistence type="predicted"/>
<reference evidence="1 2" key="1">
    <citation type="submission" date="2020-08" db="EMBL/GenBank/DDBJ databases">
        <authorList>
            <person name="Liu C."/>
            <person name="Sun Q."/>
        </authorList>
    </citation>
    <scope>NUCLEOTIDE SEQUENCE [LARGE SCALE GENOMIC DNA]</scope>
    <source>
        <strain evidence="1 2">NSJ-8</strain>
    </source>
</reference>
<name>A0A7G9FX36_9FIRM</name>
<dbReference type="EMBL" id="CP060633">
    <property type="protein sequence ID" value="QNM03118.1"/>
    <property type="molecule type" value="Genomic_DNA"/>
</dbReference>
<evidence type="ECO:0000313" key="2">
    <source>
        <dbReference type="Proteomes" id="UP000515981"/>
    </source>
</evidence>
<organism evidence="1 2">
    <name type="scientific">Simiaoa sunii</name>
    <dbReference type="NCBI Taxonomy" id="2763672"/>
    <lineage>
        <taxon>Bacteria</taxon>
        <taxon>Bacillati</taxon>
        <taxon>Bacillota</taxon>
        <taxon>Clostridia</taxon>
        <taxon>Lachnospirales</taxon>
        <taxon>Lachnospiraceae</taxon>
        <taxon>Simiaoa</taxon>
    </lineage>
</organism>
<sequence length="73" mass="8274">MRASGLAEIAKVLQTTPNYLLGFADNNDGFADEALGLLRDVKDQSVREILLKQIMALIWKMYCFCPYIDLQYG</sequence>
<accession>A0A7G9FX36</accession>
<dbReference type="KEGG" id="ssun:H9Q77_02900"/>